<sequence>MDSRLISTKRSDTIRWSEESWIRDSFPRKDQIPFGGQGAAIGVARRSEESWIRNSFPPKGQVTFGSKGAEGDAVGAVRKFGEWCAANLSPLLSDKIENVLLEISLEFLQNRTLI</sequence>
<accession>A0A4Y2N3R6</accession>
<proteinExistence type="predicted"/>
<gene>
    <name evidence="1" type="ORF">AVEN_10456_1</name>
</gene>
<dbReference type="EMBL" id="BGPR01008353">
    <property type="protein sequence ID" value="GBN33240.1"/>
    <property type="molecule type" value="Genomic_DNA"/>
</dbReference>
<keyword evidence="2" id="KW-1185">Reference proteome</keyword>
<reference evidence="1 2" key="1">
    <citation type="journal article" date="2019" name="Sci. Rep.">
        <title>Orb-weaving spider Araneus ventricosus genome elucidates the spidroin gene catalogue.</title>
        <authorList>
            <person name="Kono N."/>
            <person name="Nakamura H."/>
            <person name="Ohtoshi R."/>
            <person name="Moran D.A.P."/>
            <person name="Shinohara A."/>
            <person name="Yoshida Y."/>
            <person name="Fujiwara M."/>
            <person name="Mori M."/>
            <person name="Tomita M."/>
            <person name="Arakawa K."/>
        </authorList>
    </citation>
    <scope>NUCLEOTIDE SEQUENCE [LARGE SCALE GENOMIC DNA]</scope>
</reference>
<evidence type="ECO:0000313" key="1">
    <source>
        <dbReference type="EMBL" id="GBN33240.1"/>
    </source>
</evidence>
<protein>
    <submittedName>
        <fullName evidence="1">Uncharacterized protein</fullName>
    </submittedName>
</protein>
<comment type="caution">
    <text evidence="1">The sequence shown here is derived from an EMBL/GenBank/DDBJ whole genome shotgun (WGS) entry which is preliminary data.</text>
</comment>
<dbReference type="Proteomes" id="UP000499080">
    <property type="component" value="Unassembled WGS sequence"/>
</dbReference>
<evidence type="ECO:0000313" key="2">
    <source>
        <dbReference type="Proteomes" id="UP000499080"/>
    </source>
</evidence>
<organism evidence="1 2">
    <name type="scientific">Araneus ventricosus</name>
    <name type="common">Orbweaver spider</name>
    <name type="synonym">Epeira ventricosa</name>
    <dbReference type="NCBI Taxonomy" id="182803"/>
    <lineage>
        <taxon>Eukaryota</taxon>
        <taxon>Metazoa</taxon>
        <taxon>Ecdysozoa</taxon>
        <taxon>Arthropoda</taxon>
        <taxon>Chelicerata</taxon>
        <taxon>Arachnida</taxon>
        <taxon>Araneae</taxon>
        <taxon>Araneomorphae</taxon>
        <taxon>Entelegynae</taxon>
        <taxon>Araneoidea</taxon>
        <taxon>Araneidae</taxon>
        <taxon>Araneus</taxon>
    </lineage>
</organism>
<name>A0A4Y2N3R6_ARAVE</name>
<dbReference type="AlphaFoldDB" id="A0A4Y2N3R6"/>